<dbReference type="Pfam" id="PF03372">
    <property type="entry name" value="Exo_endo_phos"/>
    <property type="match status" value="1"/>
</dbReference>
<feature type="region of interest" description="Disordered" evidence="1">
    <location>
        <begin position="1"/>
        <end position="21"/>
    </location>
</feature>
<dbReference type="InterPro" id="IPR036691">
    <property type="entry name" value="Endo/exonu/phosph_ase_sf"/>
</dbReference>
<feature type="signal peptide" evidence="2">
    <location>
        <begin position="1"/>
        <end position="36"/>
    </location>
</feature>
<dbReference type="Proteomes" id="UP001611383">
    <property type="component" value="Chromosome"/>
</dbReference>
<keyword evidence="5" id="KW-1185">Reference proteome</keyword>
<feature type="chain" id="PRO_5047392101" evidence="2">
    <location>
        <begin position="37"/>
        <end position="505"/>
    </location>
</feature>
<name>A0ABY9X6G0_9BACT</name>
<sequence>MSSSASSRRRRRRPQARPPMPSARLLGMLAILALVAACTGSSSEPEALQLPDLELLETTEGAPYEVSLGATGGTPPLRHSLEKLPPGFTFYMTEGLLRGPAEAPGQYTFTVQVKDAEGAVDTRTYRLLVHSAIGVSTPLLAAATVGESYTAQLEVSGGKGPMRWALAGGTLPAGLSLNEDGQLTGVPVQSGTYAPVVSVQDLHGAQASRTLNLNVLPGRQTGFNVGNWNLAWFGDPSKSPSNDALQLDNVRKVMLSASADFWGLQELVDATEFNALKQSLGYDGFMANDDSRVLNGSFSYADDEQKVGILFRPDVVSVRDARIILTSSNYDFAGRPPLRVDLRITQGGASMDLVAIVMHMKAQTDSSTESYDRRQAAAQALKSYLDTQLPNTPFIVLGDWNDDVDQSIVASSSGGFLPTPFQNFLDDPADYTFVTQPLSLAGQRSTVSYPDFIDHQLISDELRMSYVNNSTRVLRPDIDIPIPSYKSTTTDHYPVLSRFTFGTAP</sequence>
<dbReference type="EMBL" id="CP043494">
    <property type="protein sequence ID" value="WNG50979.1"/>
    <property type="molecule type" value="Genomic_DNA"/>
</dbReference>
<reference evidence="4 5" key="1">
    <citation type="submission" date="2019-08" db="EMBL/GenBank/DDBJ databases">
        <title>Archangium and Cystobacter genomes.</title>
        <authorList>
            <person name="Chen I.-C.K."/>
            <person name="Wielgoss S."/>
        </authorList>
    </citation>
    <scope>NUCLEOTIDE SEQUENCE [LARGE SCALE GENOMIC DNA]</scope>
    <source>
        <strain evidence="4 5">Cbm 6</strain>
    </source>
</reference>
<dbReference type="InterPro" id="IPR015919">
    <property type="entry name" value="Cadherin-like_sf"/>
</dbReference>
<evidence type="ECO:0000313" key="4">
    <source>
        <dbReference type="EMBL" id="WNG50979.1"/>
    </source>
</evidence>
<keyword evidence="2" id="KW-0732">Signal</keyword>
<evidence type="ECO:0000259" key="3">
    <source>
        <dbReference type="Pfam" id="PF03372"/>
    </source>
</evidence>
<dbReference type="SUPFAM" id="SSF49313">
    <property type="entry name" value="Cadherin-like"/>
    <property type="match status" value="1"/>
</dbReference>
<accession>A0ABY9X6G0</accession>
<dbReference type="InterPro" id="IPR013783">
    <property type="entry name" value="Ig-like_fold"/>
</dbReference>
<dbReference type="InterPro" id="IPR005135">
    <property type="entry name" value="Endo/exonuclease/phosphatase"/>
</dbReference>
<dbReference type="Gene3D" id="2.60.40.10">
    <property type="entry name" value="Immunoglobulins"/>
    <property type="match status" value="2"/>
</dbReference>
<proteinExistence type="predicted"/>
<evidence type="ECO:0000256" key="2">
    <source>
        <dbReference type="SAM" id="SignalP"/>
    </source>
</evidence>
<protein>
    <submittedName>
        <fullName evidence="4">Hemagglutinin</fullName>
    </submittedName>
</protein>
<evidence type="ECO:0000313" key="5">
    <source>
        <dbReference type="Proteomes" id="UP001611383"/>
    </source>
</evidence>
<dbReference type="SUPFAM" id="SSF56219">
    <property type="entry name" value="DNase I-like"/>
    <property type="match status" value="1"/>
</dbReference>
<organism evidence="4 5">
    <name type="scientific">Archangium minus</name>
    <dbReference type="NCBI Taxonomy" id="83450"/>
    <lineage>
        <taxon>Bacteria</taxon>
        <taxon>Pseudomonadati</taxon>
        <taxon>Myxococcota</taxon>
        <taxon>Myxococcia</taxon>
        <taxon>Myxococcales</taxon>
        <taxon>Cystobacterineae</taxon>
        <taxon>Archangiaceae</taxon>
        <taxon>Archangium</taxon>
    </lineage>
</organism>
<dbReference type="Gene3D" id="3.60.10.10">
    <property type="entry name" value="Endonuclease/exonuclease/phosphatase"/>
    <property type="match status" value="1"/>
</dbReference>
<evidence type="ECO:0000256" key="1">
    <source>
        <dbReference type="SAM" id="MobiDB-lite"/>
    </source>
</evidence>
<dbReference type="Pfam" id="PF05345">
    <property type="entry name" value="He_PIG"/>
    <property type="match status" value="2"/>
</dbReference>
<gene>
    <name evidence="4" type="ORF">F0U60_47755</name>
</gene>
<feature type="domain" description="Endonuclease/exonuclease/phosphatase" evidence="3">
    <location>
        <begin position="227"/>
        <end position="457"/>
    </location>
</feature>